<dbReference type="InterPro" id="IPR043154">
    <property type="entry name" value="Sec-1-like_dom1"/>
</dbReference>
<comment type="caution">
    <text evidence="3">The sequence shown here is derived from an EMBL/GenBank/DDBJ whole genome shotgun (WGS) entry which is preliminary data.</text>
</comment>
<dbReference type="Gene3D" id="1.25.40.60">
    <property type="match status" value="1"/>
</dbReference>
<feature type="compositionally biased region" description="Low complexity" evidence="2">
    <location>
        <begin position="585"/>
        <end position="600"/>
    </location>
</feature>
<evidence type="ECO:0000256" key="1">
    <source>
        <dbReference type="ARBA" id="ARBA00009884"/>
    </source>
</evidence>
<dbReference type="EMBL" id="BQNB010009951">
    <property type="protein sequence ID" value="GJS70700.1"/>
    <property type="molecule type" value="Genomic_DNA"/>
</dbReference>
<reference evidence="3" key="2">
    <citation type="submission" date="2022-01" db="EMBL/GenBank/DDBJ databases">
        <authorList>
            <person name="Yamashiro T."/>
            <person name="Shiraishi A."/>
            <person name="Satake H."/>
            <person name="Nakayama K."/>
        </authorList>
    </citation>
    <scope>NUCLEOTIDE SEQUENCE</scope>
</reference>
<dbReference type="Proteomes" id="UP001151760">
    <property type="component" value="Unassembled WGS sequence"/>
</dbReference>
<dbReference type="InterPro" id="IPR027482">
    <property type="entry name" value="Sec1-like_dom2"/>
</dbReference>
<accession>A0ABQ4Y035</accession>
<evidence type="ECO:0000313" key="4">
    <source>
        <dbReference type="Proteomes" id="UP001151760"/>
    </source>
</evidence>
<comment type="similarity">
    <text evidence="1">Belongs to the STXBP/unc-18/SEC1 family.</text>
</comment>
<dbReference type="SUPFAM" id="SSF56815">
    <property type="entry name" value="Sec1/munc18-like (SM) proteins"/>
    <property type="match status" value="1"/>
</dbReference>
<feature type="region of interest" description="Disordered" evidence="2">
    <location>
        <begin position="536"/>
        <end position="600"/>
    </location>
</feature>
<protein>
    <submittedName>
        <fullName evidence="3">Protein transport Sec1a</fullName>
    </submittedName>
</protein>
<dbReference type="Pfam" id="PF00995">
    <property type="entry name" value="Sec1"/>
    <property type="match status" value="1"/>
</dbReference>
<feature type="compositionally biased region" description="Low complexity" evidence="2">
    <location>
        <begin position="542"/>
        <end position="553"/>
    </location>
</feature>
<dbReference type="InterPro" id="IPR043127">
    <property type="entry name" value="Sec-1-like_dom3a"/>
</dbReference>
<keyword evidence="4" id="KW-1185">Reference proteome</keyword>
<proteinExistence type="inferred from homology"/>
<dbReference type="PANTHER" id="PTHR11679">
    <property type="entry name" value="VESICLE PROTEIN SORTING-ASSOCIATED"/>
    <property type="match status" value="1"/>
</dbReference>
<sequence>MSCTDSDSSSHGGGGGDYKTFRQISRDRLLYEMLKSSSSGDSRSSWKVLIMDKVTLKVLSSSCKMTDITDQGVSLVEDIFKRRQPMPSMDVIYFIQPIKENIIMFLSDMSGREPLYRKAFIYFSYPAPKDLVSRLKSDMSVLPRIGALREMNLEYFPIESQAFTTDHDRALVDLYSRAAENSRQVDNSLNIMASRIATVFASMKEYPLVWYRAKGMDGSSAATQRDLVPVKLASAVWDGISMYKTTIANFPQTETCELLIIDRSIDLIAPIIHEWTYDAMCHDLLDLEGNKYVQEVPNKSGSEPQKKEFLLEDHDPVWLEMRHLHIAEASEKLSDKMQNFMSKNKAAQLQQRDDLSTREIQKMVQALPQYNEQMEKLSLHVEIAGKINKVIRDEALRDLGQVEQDLVFGEAATKEVINFLRANQDSRSEYKLRLMMIYAMVHPEKFEGDKGTKLMQLAKLPPDDIKAIQNVKLLEGTNNKKKHHGAFSLKFDSQKRNHALRKDRTGEEETWQLSRFYPMLEELLEKLGKRELPKDEYQCMNSPSSSTQTGSSHSTHDTSARSGPGNHPQSRRSRRTATWAKPRSSTDGNSSNSAGTNTSTDFKNMGQRIFVFIIGGATRSELRVCHKLTAKLKREVILESEDAFCESMTLDVLRWYVGVGQLEIVRLCLVSPTGQLHESR</sequence>
<evidence type="ECO:0000313" key="3">
    <source>
        <dbReference type="EMBL" id="GJS70700.1"/>
    </source>
</evidence>
<dbReference type="Gene3D" id="3.90.830.10">
    <property type="entry name" value="Syntaxin Binding Protein 1, Chain A, domain 2"/>
    <property type="match status" value="1"/>
</dbReference>
<name>A0ABQ4Y035_9ASTR</name>
<gene>
    <name evidence="3" type="ORF">Tco_0703541</name>
</gene>
<dbReference type="InterPro" id="IPR036045">
    <property type="entry name" value="Sec1-like_sf"/>
</dbReference>
<evidence type="ECO:0000256" key="2">
    <source>
        <dbReference type="SAM" id="MobiDB-lite"/>
    </source>
</evidence>
<dbReference type="InterPro" id="IPR001619">
    <property type="entry name" value="Sec1-like"/>
</dbReference>
<dbReference type="PIRSF" id="PIRSF005715">
    <property type="entry name" value="VPS45_Sec1"/>
    <property type="match status" value="1"/>
</dbReference>
<dbReference type="Gene3D" id="3.40.50.2060">
    <property type="match status" value="1"/>
</dbReference>
<organism evidence="3 4">
    <name type="scientific">Tanacetum coccineum</name>
    <dbReference type="NCBI Taxonomy" id="301880"/>
    <lineage>
        <taxon>Eukaryota</taxon>
        <taxon>Viridiplantae</taxon>
        <taxon>Streptophyta</taxon>
        <taxon>Embryophyta</taxon>
        <taxon>Tracheophyta</taxon>
        <taxon>Spermatophyta</taxon>
        <taxon>Magnoliopsida</taxon>
        <taxon>eudicotyledons</taxon>
        <taxon>Gunneridae</taxon>
        <taxon>Pentapetalae</taxon>
        <taxon>asterids</taxon>
        <taxon>campanulids</taxon>
        <taxon>Asterales</taxon>
        <taxon>Asteraceae</taxon>
        <taxon>Asteroideae</taxon>
        <taxon>Anthemideae</taxon>
        <taxon>Anthemidinae</taxon>
        <taxon>Tanacetum</taxon>
    </lineage>
</organism>
<reference evidence="3" key="1">
    <citation type="journal article" date="2022" name="Int. J. Mol. Sci.">
        <title>Draft Genome of Tanacetum Coccineum: Genomic Comparison of Closely Related Tanacetum-Family Plants.</title>
        <authorList>
            <person name="Yamashiro T."/>
            <person name="Shiraishi A."/>
            <person name="Nakayama K."/>
            <person name="Satake H."/>
        </authorList>
    </citation>
    <scope>NUCLEOTIDE SEQUENCE</scope>
</reference>
<dbReference type="Gene3D" id="3.40.50.1910">
    <property type="match status" value="1"/>
</dbReference>